<keyword evidence="8" id="KW-0067">ATP-binding</keyword>
<dbReference type="EMBL" id="CAJOBC010003137">
    <property type="protein sequence ID" value="CAF3768889.1"/>
    <property type="molecule type" value="Genomic_DNA"/>
</dbReference>
<dbReference type="Gene3D" id="3.40.50.410">
    <property type="entry name" value="von Willebrand factor, type A domain"/>
    <property type="match status" value="1"/>
</dbReference>
<keyword evidence="5" id="KW-0677">Repeat</keyword>
<evidence type="ECO:0000256" key="9">
    <source>
        <dbReference type="ARBA" id="ARBA00023125"/>
    </source>
</evidence>
<dbReference type="SUPFAM" id="SSF56399">
    <property type="entry name" value="ADP-ribosylation"/>
    <property type="match status" value="1"/>
</dbReference>
<dbReference type="PROSITE" id="PS50234">
    <property type="entry name" value="VWFA"/>
    <property type="match status" value="1"/>
</dbReference>
<dbReference type="InterPro" id="IPR036465">
    <property type="entry name" value="vWFA_dom_sf"/>
</dbReference>
<keyword evidence="3" id="KW-0597">Phosphoprotein</keyword>
<keyword evidence="10" id="KW-0804">Transcription</keyword>
<dbReference type="Pfam" id="PF26156">
    <property type="entry name" value="PARP4_MVP-ID"/>
    <property type="match status" value="1"/>
</dbReference>
<dbReference type="PRINTS" id="PR00301">
    <property type="entry name" value="HEATSHOCK70"/>
</dbReference>
<dbReference type="SUPFAM" id="SSF100920">
    <property type="entry name" value="Heat shock protein 70kD (HSP70), peptide-binding domain"/>
    <property type="match status" value="1"/>
</dbReference>
<proteinExistence type="inferred from homology"/>
<dbReference type="GO" id="GO:0005634">
    <property type="term" value="C:nucleus"/>
    <property type="evidence" value="ECO:0007669"/>
    <property type="project" value="UniProtKB-SubCell"/>
</dbReference>
<feature type="compositionally biased region" description="Basic and acidic residues" evidence="13">
    <location>
        <begin position="1690"/>
        <end position="1701"/>
    </location>
</feature>
<feature type="domain" description="VWFA" evidence="14">
    <location>
        <begin position="754"/>
        <end position="934"/>
    </location>
</feature>
<dbReference type="GO" id="GO:0140662">
    <property type="term" value="F:ATP-dependent protein folding chaperone"/>
    <property type="evidence" value="ECO:0007669"/>
    <property type="project" value="InterPro"/>
</dbReference>
<evidence type="ECO:0000259" key="15">
    <source>
        <dbReference type="PROSITE" id="PS51059"/>
    </source>
</evidence>
<accession>A0A814GJX4</accession>
<dbReference type="InterPro" id="IPR012317">
    <property type="entry name" value="Poly(ADP-ribose)pol_cat_dom"/>
</dbReference>
<evidence type="ECO:0000259" key="14">
    <source>
        <dbReference type="PROSITE" id="PS50234"/>
    </source>
</evidence>
<feature type="compositionally biased region" description="Polar residues" evidence="13">
    <location>
        <begin position="1717"/>
        <end position="1734"/>
    </location>
</feature>
<evidence type="ECO:0000259" key="16">
    <source>
        <dbReference type="PROSITE" id="PS51468"/>
    </source>
</evidence>
<dbReference type="Gene3D" id="3.90.228.10">
    <property type="match status" value="1"/>
</dbReference>
<keyword evidence="12" id="KW-0808">Transferase</keyword>
<keyword evidence="12" id="KW-0520">NAD</keyword>
<keyword evidence="11" id="KW-0539">Nucleus</keyword>
<dbReference type="InterPro" id="IPR002035">
    <property type="entry name" value="VWF_A"/>
</dbReference>
<dbReference type="SUPFAM" id="SSF47587">
    <property type="entry name" value="Domain of poly(ADP-ribose) polymerase"/>
    <property type="match status" value="1"/>
</dbReference>
<dbReference type="PANTHER" id="PTHR46530:SF1">
    <property type="entry name" value="PROTEIN MONO-ADP-RIBOSYLTRANSFERASE PARP4"/>
    <property type="match status" value="1"/>
</dbReference>
<keyword evidence="19" id="KW-1185">Reference proteome</keyword>
<feature type="domain" description="VIT" evidence="16">
    <location>
        <begin position="486"/>
        <end position="614"/>
    </location>
</feature>
<dbReference type="GO" id="GO:0005737">
    <property type="term" value="C:cytoplasm"/>
    <property type="evidence" value="ECO:0007669"/>
    <property type="project" value="TreeGrafter"/>
</dbReference>
<dbReference type="Pfam" id="PF08487">
    <property type="entry name" value="VIT"/>
    <property type="match status" value="1"/>
</dbReference>
<dbReference type="PANTHER" id="PTHR46530">
    <property type="entry name" value="PROTEIN MONO-ADP-RIBOSYLTRANSFERASE PARP4"/>
    <property type="match status" value="1"/>
</dbReference>
<evidence type="ECO:0000313" key="18">
    <source>
        <dbReference type="EMBL" id="CAF3768889.1"/>
    </source>
</evidence>
<keyword evidence="4" id="KW-0479">Metal-binding</keyword>
<evidence type="ECO:0000256" key="10">
    <source>
        <dbReference type="ARBA" id="ARBA00023163"/>
    </source>
</evidence>
<dbReference type="GO" id="GO:0003950">
    <property type="term" value="F:NAD+ poly-ADP-ribosyltransferase activity"/>
    <property type="evidence" value="ECO:0007669"/>
    <property type="project" value="UniProtKB-UniRule"/>
</dbReference>
<evidence type="ECO:0000313" key="17">
    <source>
        <dbReference type="EMBL" id="CAF0997286.1"/>
    </source>
</evidence>
<dbReference type="InterPro" id="IPR029047">
    <property type="entry name" value="HSP70_peptide-bd_sf"/>
</dbReference>
<protein>
    <recommendedName>
        <fullName evidence="12">Poly [ADP-ribose] polymerase</fullName>
        <shortName evidence="12">PARP</shortName>
        <ecNumber evidence="12">2.4.2.-</ecNumber>
    </recommendedName>
</protein>
<evidence type="ECO:0000256" key="13">
    <source>
        <dbReference type="SAM" id="MobiDB-lite"/>
    </source>
</evidence>
<dbReference type="Proteomes" id="UP000681722">
    <property type="component" value="Unassembled WGS sequence"/>
</dbReference>
<dbReference type="GO" id="GO:0003677">
    <property type="term" value="F:DNA binding"/>
    <property type="evidence" value="ECO:0007669"/>
    <property type="project" value="UniProtKB-KW"/>
</dbReference>
<comment type="caution">
    <text evidence="17">The sequence shown here is derived from an EMBL/GenBank/DDBJ whole genome shotgun (WGS) entry which is preliminary data.</text>
</comment>
<evidence type="ECO:0000256" key="1">
    <source>
        <dbReference type="ARBA" id="ARBA00004123"/>
    </source>
</evidence>
<dbReference type="PROSITE" id="PS51059">
    <property type="entry name" value="PARP_CATALYTIC"/>
    <property type="match status" value="1"/>
</dbReference>
<dbReference type="SUPFAM" id="SSF53300">
    <property type="entry name" value="vWA-like"/>
    <property type="match status" value="1"/>
</dbReference>
<dbReference type="Pfam" id="PF13768">
    <property type="entry name" value="VWA_3"/>
    <property type="match status" value="1"/>
</dbReference>
<gene>
    <name evidence="17" type="ORF">GPM918_LOCUS13566</name>
    <name evidence="18" type="ORF">SRO942_LOCUS13569</name>
</gene>
<dbReference type="InterPro" id="IPR031273">
    <property type="entry name" value="PARP4"/>
</dbReference>
<dbReference type="SMART" id="SM00609">
    <property type="entry name" value="VIT"/>
    <property type="match status" value="1"/>
</dbReference>
<name>A0A814GJX4_9BILA</name>
<keyword evidence="6" id="KW-0547">Nucleotide-binding</keyword>
<dbReference type="Pfam" id="PF00012">
    <property type="entry name" value="HSP70"/>
    <property type="match status" value="1"/>
</dbReference>
<comment type="subcellular location">
    <subcellularLocation>
        <location evidence="1">Nucleus</location>
    </subcellularLocation>
</comment>
<dbReference type="Pfam" id="PF00644">
    <property type="entry name" value="PARP"/>
    <property type="match status" value="1"/>
</dbReference>
<evidence type="ECO:0000256" key="6">
    <source>
        <dbReference type="ARBA" id="ARBA00022741"/>
    </source>
</evidence>
<sequence length="2098" mass="237696">SPIKSGPVVKSKIDITKIKVWNYDDINLPTFDEINAEIAKWAIFKETNDNSFVYFVLEIQVIPDNRMTVTSEHRIRFRYEKQMFSTDQEQLFSSYYYRIATMPRIIKIKDMLPNHIGSKSLVRLLWCHKIDTQSIDDSIGQLVESIWLESVGDLKELLSVQPETITVKNIIEAEAVLLEQKRFLDNNANDVSVEINAKFYSLIPHNSLFVLDLNNRRVLREKMDLCQMLRDMLTVNEITNWNVKASTEAKYRSLKCYINTMDKDSLEFRKLSDMIHLSSTDSNEQVIIHNIFEVTRQTEVINFQTTLHNQCQLFHGSKYSNFLGILSRGLLMPKIIVNEMGNTRTDVGHLGYGLYFSDSVSTSLQYTNKSDQNRKRLLCICQVALGDSANYYSYACDLTQAPENYHSVHGVKMTNENHSVFEDNEFVIYNLDQQRLLYLVEVSWHPHDVISNIPITKLPIIWDQMAERQLSTIEIPELIEDEVIQIAEQDYGLITSGRRLPLKQFHIRAQLIDITAEVVLYQLFHNNNSQSIEAKYVFPLDEHSTVCGFEAHVNNKVIIGVVKEKEQAKKEYREAIEKGHGAYLMDQEQPEVFSVSVGNLPPNCEVVIKITYVQELPIENDDVMFRLPAKVADWQSKMAIEHHDQTILPSIGMTSTTDSNQIQFSLKATVQMPYSIKKLFSPTHRLRRKVTDCQAMIELIDNIFDKDFILTITLQTIHIPRMLVETYKSDSESKACMLTFYPEFDFETTQVTIEIIYLIDSSNSMDGKTMKQAKQLAHLFLSNMISSTNKNNNILFNIVTFGSDNDECFPVSVPLIKENLDKAKHFVLHSLSHRGNTDLFSVLRNYSLLSGRGERNFILLSDGHLNDMKAIILLLKQQQMKHDRFFTCSISETANKHNLKQLISCTSGGGQSTVFDTNYRSKWKIKVLNILESIRQPCVNGIVIDWHNEQLDENNNLQFLQAPSHIHSLFNGQRLTIYGFINNCYKATLKANVNGCELTTTVFTNKMTETTGKILHCLAARAIIDDWENGLVNMDDIENELIKSHFKQHIIDLSIKYSVVSPFTSFIAIEERDKDDKFTHEGVQLLDIMLEKDIDVLPYVGWDGEKSQSVSIKEQLIDSKKQLDSSSVTEKIRLCPELISLCKNVSYRQCYEKFDTMLTLIDTYYYTLKNQEQAIELLKQMKFDVKLEMETASSEERTQMESRLNSMKYLFDEMLEKEELDLSVLESESKESSMTLNAFSTNLTWQNDLFDVTPALMPPEIQMDSKTMEMYARQLREAAAVPLPDEDDDLEGGIGWDVFTGGMTPTSVDLLEMNDACSLKHITALSPASSGPFLNSAEQSREADESGNGEEFDLLDSIELCVLPTISITPQQQTYSTSVSGFSPATPYVSSKSAAKKQKAVFSSTSELTSSTYFPTSPTYSPTSPTYSPTSPTYSATQYENCPYTADCDLMLNRTPATLVFGTNDRDNTRPVYTPNFPSVPLMSTTTSSPFLFGASSVETTAPSFGSAAAAAPQLQSFGFSSPNQQQPPHPQSFGSTTTLSMDYQPKQMVTKQNRGAQRHSKKMSTVEINQGTEQYQRQAMPPAPQMSDLNKSIQAAGYFPSLFENESFYDKSSAASTSLLGKIKNVVTSGISSLGFTSRQNMQLQQGGEDFQRGLSPRSVSSRRGGFSELERGRGAMSNKGKQAAHAARFTDTRADEQARSCHSPVPLPDLETDSPPLQSIVQRSENELSSLTETRKANKSASKGYLHKTDALRSKKNLLPPPQEEEQKVYHVNICDLLLLDVAPLSLGIELVSGEYVAVIQRNTTIPTKNWAIFTNAFAGQTTATVKIFEGEHRLTKYNNYLGEFTLEKLSKNFASETLNITITMDIDANGILNVTAEEQASRVKKSIAITDDKGRLTRDFIEQHVRFVESLPSADHDSSTPLLDQMHRRMMTAELIDSIFQLQNDDGSFSFTKDLQAIFNNIDFGIVQQHLTEQGLNSFAEKIRNEINDLICTTVIVIYIISQSELSLTLTFPLDIHSIRNLVEQIKNNGKKIDPIMENYRREYGMAFDYVLKMRDKNSMYCTQLELGSTWELYIQKTLLGLDNSGDHGITLVVH</sequence>
<evidence type="ECO:0000313" key="19">
    <source>
        <dbReference type="Proteomes" id="UP000663829"/>
    </source>
</evidence>
<feature type="region of interest" description="Disordered" evidence="13">
    <location>
        <begin position="1518"/>
        <end position="1539"/>
    </location>
</feature>
<dbReference type="EC" id="2.4.2.-" evidence="12"/>
<feature type="region of interest" description="Disordered" evidence="13">
    <location>
        <begin position="1413"/>
        <end position="1434"/>
    </location>
</feature>
<keyword evidence="7" id="KW-0862">Zinc</keyword>
<evidence type="ECO:0000256" key="4">
    <source>
        <dbReference type="ARBA" id="ARBA00022723"/>
    </source>
</evidence>
<evidence type="ECO:0000256" key="3">
    <source>
        <dbReference type="ARBA" id="ARBA00022553"/>
    </source>
</evidence>
<dbReference type="InterPro" id="IPR013694">
    <property type="entry name" value="VIT"/>
</dbReference>
<dbReference type="PROSITE" id="PS00115">
    <property type="entry name" value="RNA_POL_II_REPEAT"/>
    <property type="match status" value="2"/>
</dbReference>
<evidence type="ECO:0000256" key="2">
    <source>
        <dbReference type="ARBA" id="ARBA00007381"/>
    </source>
</evidence>
<dbReference type="InterPro" id="IPR000684">
    <property type="entry name" value="RNA_pol_II_repeat_euk"/>
</dbReference>
<keyword evidence="9" id="KW-0238">DNA-binding</keyword>
<dbReference type="SMART" id="SM00327">
    <property type="entry name" value="VWA"/>
    <property type="match status" value="1"/>
</dbReference>
<evidence type="ECO:0000256" key="8">
    <source>
        <dbReference type="ARBA" id="ARBA00022840"/>
    </source>
</evidence>
<evidence type="ECO:0000256" key="11">
    <source>
        <dbReference type="ARBA" id="ARBA00023242"/>
    </source>
</evidence>
<reference evidence="17" key="1">
    <citation type="submission" date="2021-02" db="EMBL/GenBank/DDBJ databases">
        <authorList>
            <person name="Nowell W R."/>
        </authorList>
    </citation>
    <scope>NUCLEOTIDE SEQUENCE</scope>
</reference>
<dbReference type="InterPro" id="IPR058904">
    <property type="entry name" value="PARP4_MVP-ID"/>
</dbReference>
<dbReference type="GO" id="GO:0046872">
    <property type="term" value="F:metal ion binding"/>
    <property type="evidence" value="ECO:0007669"/>
    <property type="project" value="UniProtKB-KW"/>
</dbReference>
<dbReference type="PROSITE" id="PS51468">
    <property type="entry name" value="VIT"/>
    <property type="match status" value="1"/>
</dbReference>
<feature type="region of interest" description="Disordered" evidence="13">
    <location>
        <begin position="1644"/>
        <end position="1748"/>
    </location>
</feature>
<evidence type="ECO:0000256" key="12">
    <source>
        <dbReference type="RuleBase" id="RU362114"/>
    </source>
</evidence>
<dbReference type="InterPro" id="IPR013126">
    <property type="entry name" value="Hsp_70_fam"/>
</dbReference>
<feature type="region of interest" description="Disordered" evidence="13">
    <location>
        <begin position="1330"/>
        <end position="1349"/>
    </location>
</feature>
<dbReference type="OrthoDB" id="1729737at2759"/>
<dbReference type="EMBL" id="CAJNOQ010003136">
    <property type="protein sequence ID" value="CAF0997286.1"/>
    <property type="molecule type" value="Genomic_DNA"/>
</dbReference>
<evidence type="ECO:0000256" key="7">
    <source>
        <dbReference type="ARBA" id="ARBA00022833"/>
    </source>
</evidence>
<keyword evidence="12" id="KW-0328">Glycosyltransferase</keyword>
<evidence type="ECO:0000256" key="5">
    <source>
        <dbReference type="ARBA" id="ARBA00022737"/>
    </source>
</evidence>
<organism evidence="17 19">
    <name type="scientific">Didymodactylos carnosus</name>
    <dbReference type="NCBI Taxonomy" id="1234261"/>
    <lineage>
        <taxon>Eukaryota</taxon>
        <taxon>Metazoa</taxon>
        <taxon>Spiralia</taxon>
        <taxon>Gnathifera</taxon>
        <taxon>Rotifera</taxon>
        <taxon>Eurotatoria</taxon>
        <taxon>Bdelloidea</taxon>
        <taxon>Philodinida</taxon>
        <taxon>Philodinidae</taxon>
        <taxon>Didymodactylos</taxon>
    </lineage>
</organism>
<comment type="similarity">
    <text evidence="2">Belongs to the heat shock protein 70 family.</text>
</comment>
<feature type="non-terminal residue" evidence="17">
    <location>
        <position position="1"/>
    </location>
</feature>
<dbReference type="Gene3D" id="2.60.34.10">
    <property type="entry name" value="Substrate Binding Domain Of DNAk, Chain A, domain 1"/>
    <property type="match status" value="1"/>
</dbReference>
<dbReference type="GO" id="GO:0005524">
    <property type="term" value="F:ATP binding"/>
    <property type="evidence" value="ECO:0007669"/>
    <property type="project" value="UniProtKB-KW"/>
</dbReference>
<dbReference type="Proteomes" id="UP000663829">
    <property type="component" value="Unassembled WGS sequence"/>
</dbReference>
<feature type="domain" description="PARP catalytic" evidence="15">
    <location>
        <begin position="245"/>
        <end position="451"/>
    </location>
</feature>
<dbReference type="GO" id="GO:0006366">
    <property type="term" value="P:transcription by RNA polymerase II"/>
    <property type="evidence" value="ECO:0007669"/>
    <property type="project" value="InterPro"/>
</dbReference>
<dbReference type="InterPro" id="IPR036616">
    <property type="entry name" value="Poly(ADP-ribose)pol_reg_dom_sf"/>
</dbReference>